<accession>A0A5J5EQR5</accession>
<dbReference type="InterPro" id="IPR023214">
    <property type="entry name" value="HAD_sf"/>
</dbReference>
<dbReference type="AlphaFoldDB" id="A0A5J5EQR5"/>
<gene>
    <name evidence="1" type="ORF">FN846DRAFT_782117</name>
</gene>
<protein>
    <submittedName>
        <fullName evidence="1">Mitochondrial PGP phosphatase</fullName>
    </submittedName>
</protein>
<reference evidence="1 2" key="1">
    <citation type="submission" date="2019-09" db="EMBL/GenBank/DDBJ databases">
        <title>Draft genome of the ectomycorrhizal ascomycete Sphaerosporella brunnea.</title>
        <authorList>
            <consortium name="DOE Joint Genome Institute"/>
            <person name="Benucci G.M."/>
            <person name="Marozzi G."/>
            <person name="Antonielli L."/>
            <person name="Sanchez S."/>
            <person name="Marco P."/>
            <person name="Wang X."/>
            <person name="Falini L.B."/>
            <person name="Barry K."/>
            <person name="Haridas S."/>
            <person name="Lipzen A."/>
            <person name="Labutti K."/>
            <person name="Grigoriev I.V."/>
            <person name="Murat C."/>
            <person name="Martin F."/>
            <person name="Albertini E."/>
            <person name="Donnini D."/>
            <person name="Bonito G."/>
        </authorList>
    </citation>
    <scope>NUCLEOTIDE SEQUENCE [LARGE SCALE GENOMIC DNA]</scope>
    <source>
        <strain evidence="1 2">Sb_GMNB300</strain>
    </source>
</reference>
<dbReference type="FunCoup" id="A0A5J5EQR5">
    <property type="interactions" value="39"/>
</dbReference>
<comment type="caution">
    <text evidence="1">The sequence shown here is derived from an EMBL/GenBank/DDBJ whole genome shotgun (WGS) entry which is preliminary data.</text>
</comment>
<dbReference type="SUPFAM" id="SSF56784">
    <property type="entry name" value="HAD-like"/>
    <property type="match status" value="1"/>
</dbReference>
<keyword evidence="2" id="KW-1185">Reference proteome</keyword>
<dbReference type="GO" id="GO:0005739">
    <property type="term" value="C:mitochondrion"/>
    <property type="evidence" value="ECO:0007669"/>
    <property type="project" value="TreeGrafter"/>
</dbReference>
<organism evidence="1 2">
    <name type="scientific">Sphaerosporella brunnea</name>
    <dbReference type="NCBI Taxonomy" id="1250544"/>
    <lineage>
        <taxon>Eukaryota</taxon>
        <taxon>Fungi</taxon>
        <taxon>Dikarya</taxon>
        <taxon>Ascomycota</taxon>
        <taxon>Pezizomycotina</taxon>
        <taxon>Pezizomycetes</taxon>
        <taxon>Pezizales</taxon>
        <taxon>Pyronemataceae</taxon>
        <taxon>Sphaerosporella</taxon>
    </lineage>
</organism>
<dbReference type="GO" id="GO:0008962">
    <property type="term" value="F:phosphatidylglycerophosphatase activity"/>
    <property type="evidence" value="ECO:0007669"/>
    <property type="project" value="InterPro"/>
</dbReference>
<dbReference type="Pfam" id="PF09419">
    <property type="entry name" value="PGP_phosphatase"/>
    <property type="match status" value="1"/>
</dbReference>
<sequence length="214" mass="23828">MPFNLSATVNILRTLKNPALLYPQCTISTFDQLPVPVSKAFVGAAGEKEPDIRAVILDKDNCFSIPHELEVYPAYRETFERLKKEYPGNRLLIVSNSAGTWDDPGNKEADLLEKNTGVKVLRHATKKPGCYNEIFEFLKKSPDTGVTRPDQIAVVGDRLATDVLMANMMGSWAVWVKDGPRPANEKLYGKIEAGIKGMLERRGWEPPVPSSRTL</sequence>
<dbReference type="GO" id="GO:0032049">
    <property type="term" value="P:cardiolipin biosynthetic process"/>
    <property type="evidence" value="ECO:0007669"/>
    <property type="project" value="TreeGrafter"/>
</dbReference>
<evidence type="ECO:0000313" key="2">
    <source>
        <dbReference type="Proteomes" id="UP000326924"/>
    </source>
</evidence>
<dbReference type="FunFam" id="3.40.50.1000:FF:000165">
    <property type="entry name" value="HAD superfamily phosphatase"/>
    <property type="match status" value="1"/>
</dbReference>
<dbReference type="InterPro" id="IPR010021">
    <property type="entry name" value="PGPP1/Gep4"/>
</dbReference>
<proteinExistence type="predicted"/>
<evidence type="ECO:0000313" key="1">
    <source>
        <dbReference type="EMBL" id="KAA8899756.1"/>
    </source>
</evidence>
<dbReference type="Gene3D" id="3.40.50.1000">
    <property type="entry name" value="HAD superfamily/HAD-like"/>
    <property type="match status" value="1"/>
</dbReference>
<dbReference type="InterPro" id="IPR027706">
    <property type="entry name" value="PGP_Pase"/>
</dbReference>
<dbReference type="PANTHER" id="PTHR19288">
    <property type="entry name" value="4-NITROPHENYLPHOSPHATASE-RELATED"/>
    <property type="match status" value="1"/>
</dbReference>
<dbReference type="OrthoDB" id="198652at2759"/>
<dbReference type="PANTHER" id="PTHR19288:SF25">
    <property type="entry name" value="PHOSPHATIDYLGLYCEROPHOSPHATASE GEP4, MITOCHONDRIAL"/>
    <property type="match status" value="1"/>
</dbReference>
<dbReference type="InParanoid" id="A0A5J5EQR5"/>
<dbReference type="InterPro" id="IPR036412">
    <property type="entry name" value="HAD-like_sf"/>
</dbReference>
<dbReference type="EMBL" id="VXIS01000162">
    <property type="protein sequence ID" value="KAA8899756.1"/>
    <property type="molecule type" value="Genomic_DNA"/>
</dbReference>
<dbReference type="Proteomes" id="UP000326924">
    <property type="component" value="Unassembled WGS sequence"/>
</dbReference>
<name>A0A5J5EQR5_9PEZI</name>
<dbReference type="NCBIfam" id="TIGR01668">
    <property type="entry name" value="YqeG_hyp_ppase"/>
    <property type="match status" value="1"/>
</dbReference>